<organism evidence="4">
    <name type="scientific">Spathaspora passalidarum (strain NRRL Y-27907 / 11-Y1)</name>
    <dbReference type="NCBI Taxonomy" id="619300"/>
    <lineage>
        <taxon>Eukaryota</taxon>
        <taxon>Fungi</taxon>
        <taxon>Dikarya</taxon>
        <taxon>Ascomycota</taxon>
        <taxon>Saccharomycotina</taxon>
        <taxon>Pichiomycetes</taxon>
        <taxon>Debaryomycetaceae</taxon>
        <taxon>Spathaspora</taxon>
    </lineage>
</organism>
<gene>
    <name evidence="3" type="ORF">SPAPADRAFT_61558</name>
</gene>
<dbReference type="RefSeq" id="XP_007375768.1">
    <property type="nucleotide sequence ID" value="XM_007375706.1"/>
</dbReference>
<dbReference type="OMA" id="CIEMGLY"/>
<feature type="repeat" description="TPR" evidence="1">
    <location>
        <begin position="37"/>
        <end position="70"/>
    </location>
</feature>
<dbReference type="eggNOG" id="ENOG502QSAH">
    <property type="taxonomic scope" value="Eukaryota"/>
</dbReference>
<sequence length="388" mass="43250">MSTTEIISQARALLETSQPDQALELLTKHLNSHVDSTQFLSVYGETLLETNQLEQAYQVLSKACEMDPEANEGVEKFLYLGQIIGGADGLNYVNIALNKLSAYLEDLNNGNVDQGLLTMYGGSGNDVSKLRHWIIEKLNSGIFGEIEVWMTDLCMEPEAESKCEELIQHSLKLDDANPEAYSLLASIRISQQRNPDAVVALEKSWELFQAKKTKLEQAANDAAEANDNNAFEIGMEYVELIQPLLTLSRFATELELYDRAAVIASSVQDINDSILDSYYIEALAGLFKAKQLLFNGSEEEDYRDIDINTLKQSDNPEITAILNEAKSTLTQGYKIINSDAVEDCDLGLVEQVNELLKELGGPVMSELMPRRGDDEEEGWEDEIQSDEE</sequence>
<reference evidence="3 4" key="1">
    <citation type="journal article" date="2011" name="Proc. Natl. Acad. Sci. U.S.A.">
        <title>Comparative genomics of xylose-fermenting fungi for enhanced biofuel production.</title>
        <authorList>
            <person name="Wohlbach D.J."/>
            <person name="Kuo A."/>
            <person name="Sato T.K."/>
            <person name="Potts K.M."/>
            <person name="Salamov A.A."/>
            <person name="LaButti K.M."/>
            <person name="Sun H."/>
            <person name="Clum A."/>
            <person name="Pangilinan J.L."/>
            <person name="Lindquist E.A."/>
            <person name="Lucas S."/>
            <person name="Lapidus A."/>
            <person name="Jin M."/>
            <person name="Gunawan C."/>
            <person name="Balan V."/>
            <person name="Dale B.E."/>
            <person name="Jeffries T.W."/>
            <person name="Zinkel R."/>
            <person name="Barry K.W."/>
            <person name="Grigoriev I.V."/>
            <person name="Gasch A.P."/>
        </authorList>
    </citation>
    <scope>NUCLEOTIDE SEQUENCE [LARGE SCALE GENOMIC DNA]</scope>
    <source>
        <strain evidence="4">NRRL Y-27907 / 11-Y1</strain>
    </source>
</reference>
<feature type="compositionally biased region" description="Acidic residues" evidence="2">
    <location>
        <begin position="374"/>
        <end position="388"/>
    </location>
</feature>
<keyword evidence="1" id="KW-0802">TPR repeat</keyword>
<evidence type="ECO:0000256" key="2">
    <source>
        <dbReference type="SAM" id="MobiDB-lite"/>
    </source>
</evidence>
<dbReference type="KEGG" id="spaa:SPAPADRAFT_61558"/>
<dbReference type="Proteomes" id="UP000000709">
    <property type="component" value="Unassembled WGS sequence"/>
</dbReference>
<dbReference type="CDD" id="cd24142">
    <property type="entry name" value="ACL4-like"/>
    <property type="match status" value="1"/>
</dbReference>
<accession>G3ANA9</accession>
<dbReference type="GeneID" id="18873953"/>
<dbReference type="SUPFAM" id="SSF48452">
    <property type="entry name" value="TPR-like"/>
    <property type="match status" value="1"/>
</dbReference>
<dbReference type="InParanoid" id="G3ANA9"/>
<proteinExistence type="predicted"/>
<feature type="region of interest" description="Disordered" evidence="2">
    <location>
        <begin position="364"/>
        <end position="388"/>
    </location>
</feature>
<dbReference type="InterPro" id="IPR011990">
    <property type="entry name" value="TPR-like_helical_dom_sf"/>
</dbReference>
<name>G3ANA9_SPAPN</name>
<dbReference type="AlphaFoldDB" id="G3ANA9"/>
<protein>
    <submittedName>
        <fullName evidence="3">Uncharacterized protein</fullName>
    </submittedName>
</protein>
<dbReference type="PROSITE" id="PS50005">
    <property type="entry name" value="TPR"/>
    <property type="match status" value="1"/>
</dbReference>
<dbReference type="OrthoDB" id="1914839at2759"/>
<dbReference type="STRING" id="619300.G3ANA9"/>
<keyword evidence="4" id="KW-1185">Reference proteome</keyword>
<evidence type="ECO:0000313" key="3">
    <source>
        <dbReference type="EMBL" id="EGW32492.1"/>
    </source>
</evidence>
<evidence type="ECO:0000256" key="1">
    <source>
        <dbReference type="PROSITE-ProRule" id="PRU00339"/>
    </source>
</evidence>
<dbReference type="EMBL" id="GL996502">
    <property type="protein sequence ID" value="EGW32492.1"/>
    <property type="molecule type" value="Genomic_DNA"/>
</dbReference>
<dbReference type="Gene3D" id="1.25.40.10">
    <property type="entry name" value="Tetratricopeptide repeat domain"/>
    <property type="match status" value="1"/>
</dbReference>
<dbReference type="InterPro" id="IPR019734">
    <property type="entry name" value="TPR_rpt"/>
</dbReference>
<evidence type="ECO:0000313" key="4">
    <source>
        <dbReference type="Proteomes" id="UP000000709"/>
    </source>
</evidence>
<dbReference type="FunCoup" id="G3ANA9">
    <property type="interactions" value="306"/>
</dbReference>
<dbReference type="HOGENOM" id="CLU_061203_0_0_1"/>